<dbReference type="PANTHER" id="PTHR32305:SF15">
    <property type="entry name" value="PROTEIN RHSA-RELATED"/>
    <property type="match status" value="1"/>
</dbReference>
<dbReference type="RefSeq" id="WP_260718754.1">
    <property type="nucleotide sequence ID" value="NZ_CP104377.1"/>
</dbReference>
<dbReference type="Proteomes" id="UP001058290">
    <property type="component" value="Chromosome"/>
</dbReference>
<name>A0ABY5ZUR0_9BURK</name>
<organism evidence="2 3">
    <name type="scientific">Comamonas squillarum</name>
    <dbReference type="NCBI Taxonomy" id="2977320"/>
    <lineage>
        <taxon>Bacteria</taxon>
        <taxon>Pseudomonadati</taxon>
        <taxon>Pseudomonadota</taxon>
        <taxon>Betaproteobacteria</taxon>
        <taxon>Burkholderiales</taxon>
        <taxon>Comamonadaceae</taxon>
        <taxon>Comamonas</taxon>
    </lineage>
</organism>
<proteinExistence type="predicted"/>
<evidence type="ECO:0000259" key="1">
    <source>
        <dbReference type="Pfam" id="PF20148"/>
    </source>
</evidence>
<dbReference type="Gene3D" id="2.180.10.10">
    <property type="entry name" value="RHS repeat-associated core"/>
    <property type="match status" value="2"/>
</dbReference>
<evidence type="ECO:0000313" key="3">
    <source>
        <dbReference type="Proteomes" id="UP001058290"/>
    </source>
</evidence>
<dbReference type="InterPro" id="IPR050708">
    <property type="entry name" value="T6SS_VgrG/RHS"/>
</dbReference>
<dbReference type="PANTHER" id="PTHR32305">
    <property type="match status" value="1"/>
</dbReference>
<dbReference type="InterPro" id="IPR045351">
    <property type="entry name" value="DUF6531"/>
</dbReference>
<protein>
    <submittedName>
        <fullName evidence="2">DUF6531 domain-containing protein</fullName>
    </submittedName>
</protein>
<dbReference type="InterPro" id="IPR031325">
    <property type="entry name" value="RHS_repeat"/>
</dbReference>
<dbReference type="InterPro" id="IPR006530">
    <property type="entry name" value="YD"/>
</dbReference>
<dbReference type="EMBL" id="CP104377">
    <property type="protein sequence ID" value="UXC17707.1"/>
    <property type="molecule type" value="Genomic_DNA"/>
</dbReference>
<evidence type="ECO:0000313" key="2">
    <source>
        <dbReference type="EMBL" id="UXC17707.1"/>
    </source>
</evidence>
<sequence>MVLAASRGETMSGIFDRGSQRIIKKTPGYRQKKVGHSVIYAAALMVVQGAYAQSDESSLPSIPDFFEEKAASLGGSVSHSPNEMISTFTGKLSYTVTDLVIPGNGGMDLAIQRSYNSIDDPFATTSTWADFEYSPVGLGWTMHMGRVLRGSNKALCSSSWTVASANPVFEKSDGSRQIFYEQAFDGDLTWMTKDFWRAKCIEGVFIVQSPDGHSFRMTKKGNSFGAVSSKQTAYYPERITDRNGNWFNISYQFLDNGVMAMTKVATSDGRGLDFNYVDSKLSKVVDAGNSREWEYTVTPGAGSRNYLTAVKRPDGHSWNYSYEATPGVGSLSKVGYPSGGTIDYRYGHVDFLAGTPRSRQSTVVVGKTANAGPEESQSGNWNYVYGVATNELPVSRVGNSITHSYSMPPDDRSQVNITQITDPAGKVVEHYHAGYHSVRQAPTSVGIYLGRTSDHENVLLAYQDFIISSQIDVVAQNYTSNSFNPVARVPRIENYNRIGERFTLTNSDFDGYGNARKVVEMATNVADRTYIRETALKHHVDTDKWIINRVASAVVVSEGEQHETKRQFDANGNVVLESIAGVVSSATYHPTGDIATKVNALGQVESFSDYHRGIPRKETYADGSTVGRSVNDAGNVIAETDARGNITRFTHDLLNRVTSVAKPSGAVISVAWTPNTRVVERGDMTEATSFDGFGRTLRREASAPGQVPVWVNYSHNVMGELIHQSYPNSTMGTGYVYDGLSRVVATLNGNPVGTTNAQHINYTSYGNLYVVNQDSTGRASIDYYRAYSDPDKRERVRLASGETVNGSLFALADVRQTRNILGQLTTVSMDGKTRGYGYDIRYFLTSKTDPEIGTTTFERDAIGNLISQRIGAGPATIYAYDSRNRLTDISYPSSEDAAVPNAPAVKNTYDANGNLVVSLSGDISRSFSYDENNKITKESLSVGASTQTLGYAYDSNEALASITYPSGNQVSYEPDAFGRARAVLPYIHSVDYHPNGMPSQISYANGVVSTMGINSRQWPSDLTYGQGSSRFVNSTYVYDPVGNMVNINELADGVYARAFAYDKLDRLITEATTTVNRQYGYDRTGNLTYLRTPTGLNTYTYDTATGLLTGVAGGFSRSFEYDQAGNVSANGYNTFGHDRANNLRCTDCGTAVQKLHDYDGSNMRAQTVAAQGTTQYLHDSQGLLMQTMDSSLRKELIYLGRRQVAERSIELN</sequence>
<feature type="domain" description="DUF6531" evidence="1">
    <location>
        <begin position="83"/>
        <end position="149"/>
    </location>
</feature>
<dbReference type="Pfam" id="PF05593">
    <property type="entry name" value="RHS_repeat"/>
    <property type="match status" value="1"/>
</dbReference>
<accession>A0ABY5ZUR0</accession>
<dbReference type="Pfam" id="PF20148">
    <property type="entry name" value="DUF6531"/>
    <property type="match status" value="1"/>
</dbReference>
<keyword evidence="3" id="KW-1185">Reference proteome</keyword>
<gene>
    <name evidence="2" type="ORF">N4T19_18695</name>
</gene>
<dbReference type="NCBIfam" id="TIGR01643">
    <property type="entry name" value="YD_repeat_2x"/>
    <property type="match status" value="1"/>
</dbReference>
<reference evidence="2" key="1">
    <citation type="submission" date="2022-09" db="EMBL/GenBank/DDBJ databases">
        <title>Bacterial diversity in gut of crayfish and pufferfish.</title>
        <authorList>
            <person name="Huang Y."/>
        </authorList>
    </citation>
    <scope>NUCLEOTIDE SEQUENCE</scope>
    <source>
        <strain evidence="2">PR12</strain>
    </source>
</reference>